<dbReference type="Proteomes" id="UP001215280">
    <property type="component" value="Unassembled WGS sequence"/>
</dbReference>
<protein>
    <submittedName>
        <fullName evidence="2">P-loop containing nucleoside triphosphate hydrolase protein</fullName>
    </submittedName>
</protein>
<evidence type="ECO:0000313" key="2">
    <source>
        <dbReference type="EMBL" id="KAJ7767003.1"/>
    </source>
</evidence>
<feature type="domain" description="Novel STAND NTPase 1" evidence="1">
    <location>
        <begin position="7"/>
        <end position="141"/>
    </location>
</feature>
<keyword evidence="2" id="KW-0378">Hydrolase</keyword>
<proteinExistence type="predicted"/>
<keyword evidence="3" id="KW-1185">Reference proteome</keyword>
<sequence length="386" mass="42839">MLPATPKIFHGRDTEIEELLIALRQDSPRVAILGSGGMGKTSLATAVMHHPEVADKFQQRHFIACDAAPTLADLVYIVASHLNCESSKNSIVSTLSAGPPLLVVLDNMETPWEPVASRSEVEEFLSLLTDIPHLALMITMRGLERPGKVRWTRPFLQPLLPLSHSAARQTFIEIADVSEGIDEVLALTDYLPLAVSLVASVVSFEGTDTVLRRWKEERTTILSAGHDKRSNLEMSIAMSLSSPRMIMFPGTRDLLGVISLLPDGLLEADLMQCSLPIADVEGCKRALIRTSLVYMDQERRIKALAPVREYVCSAHPPAAECVRPLRDHLYQILMLWKSFRQLSAPECIPRIAANLGNLQSLLVWGLDDVEDASFKIRRYVLPRLPQ</sequence>
<dbReference type="InterPro" id="IPR027417">
    <property type="entry name" value="P-loop_NTPase"/>
</dbReference>
<dbReference type="Gene3D" id="3.40.50.300">
    <property type="entry name" value="P-loop containing nucleotide triphosphate hydrolases"/>
    <property type="match status" value="1"/>
</dbReference>
<dbReference type="Pfam" id="PF20703">
    <property type="entry name" value="nSTAND1"/>
    <property type="match status" value="1"/>
</dbReference>
<dbReference type="SUPFAM" id="SSF52540">
    <property type="entry name" value="P-loop containing nucleoside triphosphate hydrolases"/>
    <property type="match status" value="1"/>
</dbReference>
<comment type="caution">
    <text evidence="2">The sequence shown here is derived from an EMBL/GenBank/DDBJ whole genome shotgun (WGS) entry which is preliminary data.</text>
</comment>
<evidence type="ECO:0000313" key="3">
    <source>
        <dbReference type="Proteomes" id="UP001215280"/>
    </source>
</evidence>
<dbReference type="GO" id="GO:0016787">
    <property type="term" value="F:hydrolase activity"/>
    <property type="evidence" value="ECO:0007669"/>
    <property type="project" value="UniProtKB-KW"/>
</dbReference>
<dbReference type="AlphaFoldDB" id="A0AAD7JLE9"/>
<name>A0AAD7JLE9_9AGAR</name>
<dbReference type="PRINTS" id="PR00364">
    <property type="entry name" value="DISEASERSIST"/>
</dbReference>
<accession>A0AAD7JLE9</accession>
<organism evidence="2 3">
    <name type="scientific">Mycena maculata</name>
    <dbReference type="NCBI Taxonomy" id="230809"/>
    <lineage>
        <taxon>Eukaryota</taxon>
        <taxon>Fungi</taxon>
        <taxon>Dikarya</taxon>
        <taxon>Basidiomycota</taxon>
        <taxon>Agaricomycotina</taxon>
        <taxon>Agaricomycetes</taxon>
        <taxon>Agaricomycetidae</taxon>
        <taxon>Agaricales</taxon>
        <taxon>Marasmiineae</taxon>
        <taxon>Mycenaceae</taxon>
        <taxon>Mycena</taxon>
    </lineage>
</organism>
<gene>
    <name evidence="2" type="ORF">DFH07DRAFT_737020</name>
</gene>
<dbReference type="InterPro" id="IPR049052">
    <property type="entry name" value="nSTAND1"/>
</dbReference>
<evidence type="ECO:0000259" key="1">
    <source>
        <dbReference type="Pfam" id="PF20703"/>
    </source>
</evidence>
<dbReference type="EMBL" id="JARJLG010000031">
    <property type="protein sequence ID" value="KAJ7767003.1"/>
    <property type="molecule type" value="Genomic_DNA"/>
</dbReference>
<reference evidence="2" key="1">
    <citation type="submission" date="2023-03" db="EMBL/GenBank/DDBJ databases">
        <title>Massive genome expansion in bonnet fungi (Mycena s.s.) driven by repeated elements and novel gene families across ecological guilds.</title>
        <authorList>
            <consortium name="Lawrence Berkeley National Laboratory"/>
            <person name="Harder C.B."/>
            <person name="Miyauchi S."/>
            <person name="Viragh M."/>
            <person name="Kuo A."/>
            <person name="Thoen E."/>
            <person name="Andreopoulos B."/>
            <person name="Lu D."/>
            <person name="Skrede I."/>
            <person name="Drula E."/>
            <person name="Henrissat B."/>
            <person name="Morin E."/>
            <person name="Kohler A."/>
            <person name="Barry K."/>
            <person name="LaButti K."/>
            <person name="Morin E."/>
            <person name="Salamov A."/>
            <person name="Lipzen A."/>
            <person name="Mereny Z."/>
            <person name="Hegedus B."/>
            <person name="Baldrian P."/>
            <person name="Stursova M."/>
            <person name="Weitz H."/>
            <person name="Taylor A."/>
            <person name="Grigoriev I.V."/>
            <person name="Nagy L.G."/>
            <person name="Martin F."/>
            <person name="Kauserud H."/>
        </authorList>
    </citation>
    <scope>NUCLEOTIDE SEQUENCE</scope>
    <source>
        <strain evidence="2">CBHHK188m</strain>
    </source>
</reference>